<feature type="domain" description="Fe-containing alcohol dehydrogenase-like C-terminal" evidence="11">
    <location>
        <begin position="439"/>
        <end position="626"/>
    </location>
</feature>
<dbReference type="InterPro" id="IPR001670">
    <property type="entry name" value="ADH_Fe/GldA"/>
</dbReference>
<dbReference type="InterPro" id="IPR018211">
    <property type="entry name" value="ADH_Fe_CS"/>
</dbReference>
<feature type="transmembrane region" description="Helical" evidence="9">
    <location>
        <begin position="114"/>
        <end position="131"/>
    </location>
</feature>
<dbReference type="GO" id="GO:0016020">
    <property type="term" value="C:membrane"/>
    <property type="evidence" value="ECO:0007669"/>
    <property type="project" value="UniProtKB-SubCell"/>
</dbReference>
<dbReference type="Pfam" id="PF25137">
    <property type="entry name" value="ADH_Fe_C"/>
    <property type="match status" value="1"/>
</dbReference>
<evidence type="ECO:0000313" key="12">
    <source>
        <dbReference type="EMBL" id="HIU61854.1"/>
    </source>
</evidence>
<gene>
    <name evidence="12" type="ORF">IAB69_04325</name>
</gene>
<evidence type="ECO:0000256" key="3">
    <source>
        <dbReference type="ARBA" id="ARBA00007375"/>
    </source>
</evidence>
<evidence type="ECO:0000259" key="10">
    <source>
        <dbReference type="Pfam" id="PF00465"/>
    </source>
</evidence>
<dbReference type="SUPFAM" id="SSF56796">
    <property type="entry name" value="Dehydroquinate synthase-like"/>
    <property type="match status" value="1"/>
</dbReference>
<feature type="transmembrane region" description="Helical" evidence="9">
    <location>
        <begin position="7"/>
        <end position="28"/>
    </location>
</feature>
<dbReference type="GO" id="GO:0004022">
    <property type="term" value="F:alcohol dehydrogenase (NAD+) activity"/>
    <property type="evidence" value="ECO:0007669"/>
    <property type="project" value="TreeGrafter"/>
</dbReference>
<organism evidence="12 13">
    <name type="scientific">Candidatus Coproplasma excrementigallinarum</name>
    <dbReference type="NCBI Taxonomy" id="2840747"/>
    <lineage>
        <taxon>Bacteria</taxon>
        <taxon>Bacillati</taxon>
        <taxon>Bacillota</taxon>
        <taxon>Clostridia</taxon>
        <taxon>Eubacteriales</taxon>
        <taxon>Candidatus Coproplasma</taxon>
    </lineage>
</organism>
<evidence type="ECO:0000259" key="11">
    <source>
        <dbReference type="Pfam" id="PF25137"/>
    </source>
</evidence>
<evidence type="ECO:0000313" key="13">
    <source>
        <dbReference type="Proteomes" id="UP000824110"/>
    </source>
</evidence>
<feature type="transmembrane region" description="Helical" evidence="9">
    <location>
        <begin position="34"/>
        <end position="54"/>
    </location>
</feature>
<protein>
    <submittedName>
        <fullName evidence="12">Iron-containing alcohol dehydrogenase</fullName>
    </submittedName>
</protein>
<evidence type="ECO:0000256" key="2">
    <source>
        <dbReference type="ARBA" id="ARBA00007358"/>
    </source>
</evidence>
<feature type="transmembrane region" description="Helical" evidence="9">
    <location>
        <begin position="495"/>
        <end position="516"/>
    </location>
</feature>
<reference evidence="12" key="2">
    <citation type="journal article" date="2021" name="PeerJ">
        <title>Extensive microbial diversity within the chicken gut microbiome revealed by metagenomics and culture.</title>
        <authorList>
            <person name="Gilroy R."/>
            <person name="Ravi A."/>
            <person name="Getino M."/>
            <person name="Pursley I."/>
            <person name="Horton D.L."/>
            <person name="Alikhan N.F."/>
            <person name="Baker D."/>
            <person name="Gharbi K."/>
            <person name="Hall N."/>
            <person name="Watson M."/>
            <person name="Adriaenssens E.M."/>
            <person name="Foster-Nyarko E."/>
            <person name="Jarju S."/>
            <person name="Secka A."/>
            <person name="Antonio M."/>
            <person name="Oren A."/>
            <person name="Chaudhuri R.R."/>
            <person name="La Ragione R."/>
            <person name="Hildebrand F."/>
            <person name="Pallen M.J."/>
        </authorList>
    </citation>
    <scope>NUCLEOTIDE SEQUENCE</scope>
    <source>
        <strain evidence="12">CHK195-12923</strain>
    </source>
</reference>
<evidence type="ECO:0000256" key="1">
    <source>
        <dbReference type="ARBA" id="ARBA00004141"/>
    </source>
</evidence>
<feature type="transmembrane region" description="Helical" evidence="9">
    <location>
        <begin position="137"/>
        <end position="159"/>
    </location>
</feature>
<reference evidence="12" key="1">
    <citation type="submission" date="2020-10" db="EMBL/GenBank/DDBJ databases">
        <authorList>
            <person name="Gilroy R."/>
        </authorList>
    </citation>
    <scope>NUCLEOTIDE SEQUENCE</scope>
    <source>
        <strain evidence="12">CHK195-12923</strain>
    </source>
</reference>
<dbReference type="Gene3D" id="1.20.1090.10">
    <property type="entry name" value="Dehydroquinate synthase-like - alpha domain"/>
    <property type="match status" value="1"/>
</dbReference>
<dbReference type="Gene3D" id="3.40.50.1970">
    <property type="match status" value="1"/>
</dbReference>
<evidence type="ECO:0000256" key="6">
    <source>
        <dbReference type="ARBA" id="ARBA00023002"/>
    </source>
</evidence>
<evidence type="ECO:0000256" key="7">
    <source>
        <dbReference type="ARBA" id="ARBA00023027"/>
    </source>
</evidence>
<dbReference type="InterPro" id="IPR012506">
    <property type="entry name" value="TMEM86B-like"/>
</dbReference>
<keyword evidence="5 9" id="KW-1133">Transmembrane helix</keyword>
<comment type="caution">
    <text evidence="12">The sequence shown here is derived from an EMBL/GenBank/DDBJ whole genome shotgun (WGS) entry which is preliminary data.</text>
</comment>
<dbReference type="PANTHER" id="PTHR11496">
    <property type="entry name" value="ALCOHOL DEHYDROGENASE"/>
    <property type="match status" value="1"/>
</dbReference>
<dbReference type="PROSITE" id="PS00060">
    <property type="entry name" value="ADH_IRON_2"/>
    <property type="match status" value="1"/>
</dbReference>
<dbReference type="FunFam" id="3.40.50.1970:FF:000003">
    <property type="entry name" value="Alcohol dehydrogenase, iron-containing"/>
    <property type="match status" value="1"/>
</dbReference>
<dbReference type="Pfam" id="PF07947">
    <property type="entry name" value="YhhN"/>
    <property type="match status" value="1"/>
</dbReference>
<feature type="transmembrane region" description="Helical" evidence="9">
    <location>
        <begin position="61"/>
        <end position="79"/>
    </location>
</feature>
<dbReference type="EMBL" id="DVNE01000042">
    <property type="protein sequence ID" value="HIU61854.1"/>
    <property type="molecule type" value="Genomic_DNA"/>
</dbReference>
<feature type="domain" description="Alcohol dehydrogenase iron-type/glycerol dehydrogenase GldA" evidence="10">
    <location>
        <begin position="270"/>
        <end position="427"/>
    </location>
</feature>
<keyword evidence="7" id="KW-0520">NAD</keyword>
<keyword evidence="6" id="KW-0560">Oxidoreductase</keyword>
<dbReference type="CDD" id="cd08189">
    <property type="entry name" value="Fe-ADH-like"/>
    <property type="match status" value="1"/>
</dbReference>
<dbReference type="PANTHER" id="PTHR11496:SF102">
    <property type="entry name" value="ALCOHOL DEHYDROGENASE 4"/>
    <property type="match status" value="1"/>
</dbReference>
<comment type="subcellular location">
    <subcellularLocation>
        <location evidence="1">Membrane</location>
        <topology evidence="1">Multi-pass membrane protein</topology>
    </subcellularLocation>
</comment>
<dbReference type="InterPro" id="IPR056798">
    <property type="entry name" value="ADH_Fe_C"/>
</dbReference>
<feature type="transmembrane region" description="Helical" evidence="9">
    <location>
        <begin position="171"/>
        <end position="195"/>
    </location>
</feature>
<name>A0A9D1MKB1_9FIRM</name>
<evidence type="ECO:0000256" key="8">
    <source>
        <dbReference type="ARBA" id="ARBA00023136"/>
    </source>
</evidence>
<dbReference type="FunFam" id="1.20.1090.10:FF:000001">
    <property type="entry name" value="Aldehyde-alcohol dehydrogenase"/>
    <property type="match status" value="1"/>
</dbReference>
<evidence type="ECO:0000256" key="4">
    <source>
        <dbReference type="ARBA" id="ARBA00022692"/>
    </source>
</evidence>
<dbReference type="InterPro" id="IPR039697">
    <property type="entry name" value="Alcohol_dehydrogenase_Fe"/>
</dbReference>
<keyword evidence="8 9" id="KW-0472">Membrane</keyword>
<keyword evidence="4 9" id="KW-0812">Transmembrane</keyword>
<sequence>MKNKSVFVTVFAVVYLLVTAVFAALYIVLDGVPLKAAASAVFLLFSAAIVLAAHKLKFNGYGAYKFLVLAAAALCFAGDCSIDANFIAGMALFGAGHIFYISAFSALNGVGWRTVLPAAAVGAFGVLWLLLYPEYNFGAILPAVIVYAVIISIMLGRAAGAALDGTLPVRLRACVIGGAVLFFISDFFLTLNTFAGGGEVYRGLCLATYYAAQYLLTISALTAAVSGGRRIKPQMNVFSRLYCRAFQAAFRLVIPLLPYRQPTPLSGSAEVALLLKQNGKRRALIVTDKNIYALGLCEPIKAALAAEGVAASVYFGTVANPTTSNCADAAKLYREDGCDCIIAVGGGSAMDCAKGAGLLIIKPKRTLKSMRGVLKVFGRLPLFIAVPTTAGTGSETTIAAVITEDETRDKFTIISFCLAPHYAMLDPEMTVGLPPHITSTTGMDALTHAVEAYIGRSTTSFTRKMAVEAVSIIRTNLPAAYADGHNREARRQMQYAAYCAGIAFTISYVGYVHAVAHSLGGKYNTPHGLANAVILPYVLREYGPACTKKLARLARKSGVAQANLGDSEAAEQFIRFVEELNKSMNIPEKLKVDEADIPALAAHADKEANPLYPVPALMDAKALRKIYYLIKE</sequence>
<dbReference type="AlphaFoldDB" id="A0A9D1MKB1"/>
<dbReference type="Pfam" id="PF00465">
    <property type="entry name" value="Fe-ADH"/>
    <property type="match status" value="1"/>
</dbReference>
<feature type="transmembrane region" description="Helical" evidence="9">
    <location>
        <begin position="207"/>
        <end position="225"/>
    </location>
</feature>
<evidence type="ECO:0000256" key="9">
    <source>
        <dbReference type="SAM" id="Phobius"/>
    </source>
</evidence>
<comment type="similarity">
    <text evidence="2">Belongs to the iron-containing alcohol dehydrogenase family.</text>
</comment>
<dbReference type="GO" id="GO:0046872">
    <property type="term" value="F:metal ion binding"/>
    <property type="evidence" value="ECO:0007669"/>
    <property type="project" value="InterPro"/>
</dbReference>
<accession>A0A9D1MKB1</accession>
<comment type="similarity">
    <text evidence="3">Belongs to the TMEM86 family.</text>
</comment>
<feature type="transmembrane region" description="Helical" evidence="9">
    <location>
        <begin position="85"/>
        <end position="107"/>
    </location>
</feature>
<dbReference type="Proteomes" id="UP000824110">
    <property type="component" value="Unassembled WGS sequence"/>
</dbReference>
<proteinExistence type="inferred from homology"/>
<evidence type="ECO:0000256" key="5">
    <source>
        <dbReference type="ARBA" id="ARBA00022989"/>
    </source>
</evidence>